<evidence type="ECO:0000313" key="4">
    <source>
        <dbReference type="EMBL" id="THC89695.1"/>
    </source>
</evidence>
<feature type="compositionally biased region" description="Polar residues" evidence="1">
    <location>
        <begin position="654"/>
        <end position="665"/>
    </location>
</feature>
<feature type="region of interest" description="Disordered" evidence="1">
    <location>
        <begin position="410"/>
        <end position="448"/>
    </location>
</feature>
<dbReference type="InterPro" id="IPR036869">
    <property type="entry name" value="J_dom_sf"/>
</dbReference>
<evidence type="ECO:0000313" key="3">
    <source>
        <dbReference type="EMBL" id="KAA8641405.1"/>
    </source>
</evidence>
<dbReference type="InterPro" id="IPR001623">
    <property type="entry name" value="DnaJ_domain"/>
</dbReference>
<organism evidence="4 5">
    <name type="scientific">Aspergillus tanneri</name>
    <dbReference type="NCBI Taxonomy" id="1220188"/>
    <lineage>
        <taxon>Eukaryota</taxon>
        <taxon>Fungi</taxon>
        <taxon>Dikarya</taxon>
        <taxon>Ascomycota</taxon>
        <taxon>Pezizomycotina</taxon>
        <taxon>Eurotiomycetes</taxon>
        <taxon>Eurotiomycetidae</taxon>
        <taxon>Eurotiales</taxon>
        <taxon>Aspergillaceae</taxon>
        <taxon>Aspergillus</taxon>
        <taxon>Aspergillus subgen. Circumdati</taxon>
    </lineage>
</organism>
<dbReference type="PROSITE" id="PS50076">
    <property type="entry name" value="DNAJ_2"/>
    <property type="match status" value="1"/>
</dbReference>
<dbReference type="AlphaFoldDB" id="A0A4S3J4L2"/>
<dbReference type="EMBL" id="SOSA01000618">
    <property type="protein sequence ID" value="THC89695.1"/>
    <property type="molecule type" value="Genomic_DNA"/>
</dbReference>
<dbReference type="Proteomes" id="UP000324241">
    <property type="component" value="Unassembled WGS sequence"/>
</dbReference>
<dbReference type="SUPFAM" id="SSF46565">
    <property type="entry name" value="Chaperone J-domain"/>
    <property type="match status" value="1"/>
</dbReference>
<dbReference type="Proteomes" id="UP000308092">
    <property type="component" value="Unassembled WGS sequence"/>
</dbReference>
<feature type="domain" description="J" evidence="2">
    <location>
        <begin position="50"/>
        <end position="107"/>
    </location>
</feature>
<keyword evidence="5" id="KW-1185">Reference proteome</keyword>
<dbReference type="EMBL" id="QUQM01000010">
    <property type="protein sequence ID" value="KAA8641405.1"/>
    <property type="molecule type" value="Genomic_DNA"/>
</dbReference>
<dbReference type="STRING" id="1220188.A0A4S3J4L2"/>
<evidence type="ECO:0000259" key="2">
    <source>
        <dbReference type="PROSITE" id="PS50076"/>
    </source>
</evidence>
<evidence type="ECO:0000313" key="6">
    <source>
        <dbReference type="Proteomes" id="UP000324241"/>
    </source>
</evidence>
<reference evidence="3 6" key="2">
    <citation type="submission" date="2019-08" db="EMBL/GenBank/DDBJ databases">
        <title>The genome sequence of a newly discovered highly antifungal drug resistant Aspergillus species, Aspergillus tanneri NIH 1004.</title>
        <authorList>
            <person name="Mounaud S."/>
            <person name="Singh I."/>
            <person name="Joardar V."/>
            <person name="Pakala S."/>
            <person name="Pakala S."/>
            <person name="Venepally P."/>
            <person name="Chung J.K."/>
            <person name="Losada L."/>
            <person name="Nierman W.C."/>
        </authorList>
    </citation>
    <scope>NUCLEOTIDE SEQUENCE [LARGE SCALE GENOMIC DNA]</scope>
    <source>
        <strain evidence="3 6">NIH1004</strain>
    </source>
</reference>
<feature type="region of interest" description="Disordered" evidence="1">
    <location>
        <begin position="704"/>
        <end position="773"/>
    </location>
</feature>
<sequence>MEQIQNSAVKGVPATVTDAPESERGSEDLNEEIGANQEAINNILNGAEDEYERILGVSRAADEATKRKAYLMRALLVHPDRNANNSQAKIAHQWLTQAHDNIDKPVNSPTLDPGAPSFAASAYKDDEHDKPDNDPNPDVAGNEIFVRREAPQDIQTIYNDVDPYIKKLLLEDPSDEAARQAIKGAEGRIVKYYQDPSNHVDLIEQFRLDSGLIFSCAERRLAHQYEFLHPKKDLKLPHDHMIWKMNEEKKQKAEAYENVKTLLQKQGNWNGWPEDWQIGDMVQTEKAQSPPPSPSLRSLYLTASEYIEVLKRDPENMEALQGIYNINEKIRAQLHENDMDTGQGEIQIGIILSRYREINPYLSRLKQTPTDVDALRKADCINDEIKDIIVEHGYPETWAMFIPPYTELSGGGVGDTSTTPAGPPVQRQAGGRLQTAGPSLSNPVTRDGEPICGHREWKIGEKDGEPIRAYLFAVLPDESVPIGELRSGTRLGETAKKAYFGSSVVNEVRRHEEMDKEKWQELLAVFVHTTSARKVPEAWLMPLLADGSGTQTPLMTRTEYRKLRNGVDAEYDIAQFYEKYGLTPPKYMIPKLPPRGPIQARRHERDKRGGTENVNTRRALETAADVEDRRYQPGNTGALDNYIQQLRQRGEISQGKQPKQSTMNNRKPRHQDPPPPKAVADVEDQQPPQDYTMALDNVIQQLRQRGEISRGKRPVQNTVVNEQKRRSSRQTGDQSRSGLFNNTSSTPAVPPVQGGLFGHGQPLRQTIQNPGSFNNITAAERNREIEELRSRLAYLTAGGAVAE</sequence>
<proteinExistence type="predicted"/>
<name>A0A4S3J4L2_9EURO</name>
<feature type="compositionally biased region" description="Polar residues" evidence="1">
    <location>
        <begin position="729"/>
        <end position="747"/>
    </location>
</feature>
<dbReference type="VEuPathDB" id="FungiDB:EYZ11_010860"/>
<dbReference type="RefSeq" id="XP_033420767.1">
    <property type="nucleotide sequence ID" value="XM_033566565.1"/>
</dbReference>
<dbReference type="OrthoDB" id="4498439at2759"/>
<feature type="compositionally biased region" description="Basic and acidic residues" evidence="1">
    <location>
        <begin position="601"/>
        <end position="610"/>
    </location>
</feature>
<dbReference type="Pfam" id="PF00226">
    <property type="entry name" value="DnaJ"/>
    <property type="match status" value="1"/>
</dbReference>
<accession>A0A4S3J4L2</accession>
<evidence type="ECO:0000256" key="1">
    <source>
        <dbReference type="SAM" id="MobiDB-lite"/>
    </source>
</evidence>
<protein>
    <recommendedName>
        <fullName evidence="2">J domain-containing protein</fullName>
    </recommendedName>
</protein>
<dbReference type="GeneID" id="54324572"/>
<feature type="compositionally biased region" description="Polar residues" evidence="1">
    <location>
        <begin position="763"/>
        <end position="773"/>
    </location>
</feature>
<reference evidence="4 5" key="1">
    <citation type="submission" date="2019-03" db="EMBL/GenBank/DDBJ databases">
        <title>The genome sequence of a newly discovered highly antifungal drug resistant Aspergillus species, Aspergillus tanneri NIH 1004.</title>
        <authorList>
            <person name="Mounaud S."/>
            <person name="Singh I."/>
            <person name="Joardar V."/>
            <person name="Pakala S."/>
            <person name="Pakala S."/>
            <person name="Venepally P."/>
            <person name="Hoover J."/>
            <person name="Nierman W."/>
            <person name="Chung J."/>
            <person name="Losada L."/>
        </authorList>
    </citation>
    <scope>NUCLEOTIDE SEQUENCE [LARGE SCALE GENOMIC DNA]</scope>
    <source>
        <strain evidence="4 5">NIH1004</strain>
    </source>
</reference>
<feature type="region of interest" description="Disordered" evidence="1">
    <location>
        <begin position="1"/>
        <end position="32"/>
    </location>
</feature>
<gene>
    <name evidence="3" type="ORF">ATNIH1004_001870</name>
    <name evidence="4" type="ORF">EYZ11_010860</name>
</gene>
<dbReference type="Gene3D" id="1.10.287.110">
    <property type="entry name" value="DnaJ domain"/>
    <property type="match status" value="1"/>
</dbReference>
<comment type="caution">
    <text evidence="4">The sequence shown here is derived from an EMBL/GenBank/DDBJ whole genome shotgun (WGS) entry which is preliminary data.</text>
</comment>
<dbReference type="SMART" id="SM00271">
    <property type="entry name" value="DnaJ"/>
    <property type="match status" value="1"/>
</dbReference>
<feature type="region of interest" description="Disordered" evidence="1">
    <location>
        <begin position="588"/>
        <end position="683"/>
    </location>
</feature>
<feature type="region of interest" description="Disordered" evidence="1">
    <location>
        <begin position="101"/>
        <end position="140"/>
    </location>
</feature>
<dbReference type="CDD" id="cd06257">
    <property type="entry name" value="DnaJ"/>
    <property type="match status" value="1"/>
</dbReference>
<feature type="compositionally biased region" description="Basic and acidic residues" evidence="1">
    <location>
        <begin position="123"/>
        <end position="133"/>
    </location>
</feature>
<evidence type="ECO:0000313" key="5">
    <source>
        <dbReference type="Proteomes" id="UP000308092"/>
    </source>
</evidence>